<sequence>MLACRIERQVHAPTDPYELWDSNRDDETNLLNNTKSFTLPSSQTLNIISSQNVSSVWPTTHTLGSPSEIISTWFTRVRQASSTLAYILTNAILQHDTSSSVLAPMHDLVLTASCSRSSLDDTKMRHLQQRSPRSTQKPSSRATAVPKREGKKVDTDIQPQRKRSRGNANHRGFDDDKDDSSDDDKSHTHTGIQREGKTKAEASAFACPFFRMFPIRHMDCVNRKLTRIRDVKQHIQRRHSQEQVDFYCPTCYEIFPSAIPRDVHVRSRGCDAPAYPGGDNSEGASLEAQHLLKSRVDRTLTQVDQWFAIWDILFKDKSRPANPYLGTVMEETMRMIRVFSRQEAPQLVPAVLESNKMPGREDGNLVPLLLDLLEKVQDRFEQRTRESSTANSPENFSSSGQNSTPAHYELPPFSGTLISSPLPLRDFQPCRFQPRTLPSPIQYGNGTLTVPEPWHAMNTEIVSTTDVSLWDDEQTLPFIDLTATHGFVQEYPEDMVGDLCFQVEGAGPEWFPEPVDQPTCQ</sequence>
<dbReference type="PANTHER" id="PTHR38166">
    <property type="entry name" value="C2H2-TYPE DOMAIN-CONTAINING PROTEIN-RELATED"/>
    <property type="match status" value="1"/>
</dbReference>
<dbReference type="Proteomes" id="UP000738349">
    <property type="component" value="Unassembled WGS sequence"/>
</dbReference>
<accession>A0A9P9IU10</accession>
<feature type="compositionally biased region" description="Polar residues" evidence="1">
    <location>
        <begin position="387"/>
        <end position="405"/>
    </location>
</feature>
<evidence type="ECO:0000313" key="3">
    <source>
        <dbReference type="Proteomes" id="UP000738349"/>
    </source>
</evidence>
<evidence type="ECO:0000256" key="1">
    <source>
        <dbReference type="SAM" id="MobiDB-lite"/>
    </source>
</evidence>
<feature type="compositionally biased region" description="Basic and acidic residues" evidence="1">
    <location>
        <begin position="146"/>
        <end position="155"/>
    </location>
</feature>
<dbReference type="PANTHER" id="PTHR38166:SF1">
    <property type="entry name" value="C2H2-TYPE DOMAIN-CONTAINING PROTEIN"/>
    <property type="match status" value="1"/>
</dbReference>
<gene>
    <name evidence="2" type="ORF">EDB81DRAFT_807673</name>
</gene>
<dbReference type="OrthoDB" id="3521097at2759"/>
<evidence type="ECO:0000313" key="2">
    <source>
        <dbReference type="EMBL" id="KAH7130909.1"/>
    </source>
</evidence>
<feature type="compositionally biased region" description="Polar residues" evidence="1">
    <location>
        <begin position="129"/>
        <end position="142"/>
    </location>
</feature>
<comment type="caution">
    <text evidence="2">The sequence shown here is derived from an EMBL/GenBank/DDBJ whole genome shotgun (WGS) entry which is preliminary data.</text>
</comment>
<name>A0A9P9IU10_9HYPO</name>
<evidence type="ECO:0008006" key="4">
    <source>
        <dbReference type="Google" id="ProtNLM"/>
    </source>
</evidence>
<proteinExistence type="predicted"/>
<dbReference type="EMBL" id="JAGMUV010000017">
    <property type="protein sequence ID" value="KAH7130909.1"/>
    <property type="molecule type" value="Genomic_DNA"/>
</dbReference>
<reference evidence="2" key="1">
    <citation type="journal article" date="2021" name="Nat. Commun.">
        <title>Genetic determinants of endophytism in the Arabidopsis root mycobiome.</title>
        <authorList>
            <person name="Mesny F."/>
            <person name="Miyauchi S."/>
            <person name="Thiergart T."/>
            <person name="Pickel B."/>
            <person name="Atanasova L."/>
            <person name="Karlsson M."/>
            <person name="Huettel B."/>
            <person name="Barry K.W."/>
            <person name="Haridas S."/>
            <person name="Chen C."/>
            <person name="Bauer D."/>
            <person name="Andreopoulos W."/>
            <person name="Pangilinan J."/>
            <person name="LaButti K."/>
            <person name="Riley R."/>
            <person name="Lipzen A."/>
            <person name="Clum A."/>
            <person name="Drula E."/>
            <person name="Henrissat B."/>
            <person name="Kohler A."/>
            <person name="Grigoriev I.V."/>
            <person name="Martin F.M."/>
            <person name="Hacquard S."/>
        </authorList>
    </citation>
    <scope>NUCLEOTIDE SEQUENCE</scope>
    <source>
        <strain evidence="2">MPI-CAGE-AT-0147</strain>
    </source>
</reference>
<feature type="region of interest" description="Disordered" evidence="1">
    <location>
        <begin position="380"/>
        <end position="412"/>
    </location>
</feature>
<protein>
    <recommendedName>
        <fullName evidence="4">C2H2-type domain-containing protein</fullName>
    </recommendedName>
</protein>
<keyword evidence="3" id="KW-1185">Reference proteome</keyword>
<organism evidence="2 3">
    <name type="scientific">Dactylonectria macrodidyma</name>
    <dbReference type="NCBI Taxonomy" id="307937"/>
    <lineage>
        <taxon>Eukaryota</taxon>
        <taxon>Fungi</taxon>
        <taxon>Dikarya</taxon>
        <taxon>Ascomycota</taxon>
        <taxon>Pezizomycotina</taxon>
        <taxon>Sordariomycetes</taxon>
        <taxon>Hypocreomycetidae</taxon>
        <taxon>Hypocreales</taxon>
        <taxon>Nectriaceae</taxon>
        <taxon>Dactylonectria</taxon>
    </lineage>
</organism>
<dbReference type="AlphaFoldDB" id="A0A9P9IU10"/>
<feature type="compositionally biased region" description="Basic and acidic residues" evidence="1">
    <location>
        <begin position="183"/>
        <end position="198"/>
    </location>
</feature>
<feature type="region of interest" description="Disordered" evidence="1">
    <location>
        <begin position="120"/>
        <end position="198"/>
    </location>
</feature>